<dbReference type="Proteomes" id="UP000647587">
    <property type="component" value="Unassembled WGS sequence"/>
</dbReference>
<feature type="transmembrane region" description="Helical" evidence="9">
    <location>
        <begin position="344"/>
        <end position="365"/>
    </location>
</feature>
<feature type="transmembrane region" description="Helical" evidence="9">
    <location>
        <begin position="173"/>
        <end position="193"/>
    </location>
</feature>
<dbReference type="PROSITE" id="PS50850">
    <property type="entry name" value="MFS"/>
    <property type="match status" value="1"/>
</dbReference>
<feature type="transmembrane region" description="Helical" evidence="9">
    <location>
        <begin position="51"/>
        <end position="71"/>
    </location>
</feature>
<feature type="domain" description="Major facilitator superfamily (MFS) profile" evidence="10">
    <location>
        <begin position="219"/>
        <end position="411"/>
    </location>
</feature>
<dbReference type="EMBL" id="BMPP01000028">
    <property type="protein sequence ID" value="GGK41747.1"/>
    <property type="molecule type" value="Genomic_DNA"/>
</dbReference>
<evidence type="ECO:0000259" key="10">
    <source>
        <dbReference type="PROSITE" id="PS50850"/>
    </source>
</evidence>
<dbReference type="InterPro" id="IPR011701">
    <property type="entry name" value="MFS"/>
</dbReference>
<evidence type="ECO:0000256" key="2">
    <source>
        <dbReference type="ARBA" id="ARBA00006523"/>
    </source>
</evidence>
<comment type="caution">
    <text evidence="11">The sequence shown here is derived from an EMBL/GenBank/DDBJ whole genome shotgun (WGS) entry which is preliminary data.</text>
</comment>
<keyword evidence="3" id="KW-0813">Transport</keyword>
<evidence type="ECO:0000256" key="6">
    <source>
        <dbReference type="ARBA" id="ARBA00022692"/>
    </source>
</evidence>
<keyword evidence="8 9" id="KW-0472">Membrane</keyword>
<feature type="transmembrane region" description="Helical" evidence="9">
    <location>
        <begin position="314"/>
        <end position="332"/>
    </location>
</feature>
<evidence type="ECO:0000256" key="7">
    <source>
        <dbReference type="ARBA" id="ARBA00022989"/>
    </source>
</evidence>
<feature type="transmembrane region" description="Helical" evidence="9">
    <location>
        <begin position="255"/>
        <end position="277"/>
    </location>
</feature>
<dbReference type="RefSeq" id="WP_189011858.1">
    <property type="nucleotide sequence ID" value="NZ_BMPP01000028.1"/>
</dbReference>
<dbReference type="Gene3D" id="1.20.1250.20">
    <property type="entry name" value="MFS general substrate transporter like domains"/>
    <property type="match status" value="2"/>
</dbReference>
<keyword evidence="12" id="KW-1185">Reference proteome</keyword>
<keyword evidence="7 9" id="KW-1133">Transmembrane helix</keyword>
<keyword evidence="4" id="KW-1003">Cell membrane</keyword>
<evidence type="ECO:0000256" key="5">
    <source>
        <dbReference type="ARBA" id="ARBA00022597"/>
    </source>
</evidence>
<comment type="similarity">
    <text evidence="2">Belongs to the major facilitator superfamily. Set transporter family.</text>
</comment>
<proteinExistence type="inferred from homology"/>
<feature type="transmembrane region" description="Helical" evidence="9">
    <location>
        <begin position="83"/>
        <end position="99"/>
    </location>
</feature>
<feature type="transmembrane region" description="Helical" evidence="9">
    <location>
        <begin position="220"/>
        <end position="243"/>
    </location>
</feature>
<feature type="transmembrane region" description="Helical" evidence="9">
    <location>
        <begin position="289"/>
        <end position="308"/>
    </location>
</feature>
<dbReference type="CDD" id="cd17471">
    <property type="entry name" value="MFS_Set"/>
    <property type="match status" value="1"/>
</dbReference>
<feature type="transmembrane region" description="Helical" evidence="9">
    <location>
        <begin position="105"/>
        <end position="127"/>
    </location>
</feature>
<name>A0ABQ2F552_9DEIO</name>
<organism evidence="11 12">
    <name type="scientific">Deinococcus malanensis</name>
    <dbReference type="NCBI Taxonomy" id="1706855"/>
    <lineage>
        <taxon>Bacteria</taxon>
        <taxon>Thermotogati</taxon>
        <taxon>Deinococcota</taxon>
        <taxon>Deinococci</taxon>
        <taxon>Deinococcales</taxon>
        <taxon>Deinococcaceae</taxon>
        <taxon>Deinococcus</taxon>
    </lineage>
</organism>
<comment type="subcellular location">
    <subcellularLocation>
        <location evidence="1">Cell membrane</location>
        <topology evidence="1">Multi-pass membrane protein</topology>
    </subcellularLocation>
</comment>
<feature type="transmembrane region" description="Helical" evidence="9">
    <location>
        <begin position="371"/>
        <end position="392"/>
    </location>
</feature>
<evidence type="ECO:0000256" key="1">
    <source>
        <dbReference type="ARBA" id="ARBA00004651"/>
    </source>
</evidence>
<dbReference type="PANTHER" id="PTHR23535">
    <property type="entry name" value="SUGAR EFFLUX TRANSPORTER A-RELATED"/>
    <property type="match status" value="1"/>
</dbReference>
<accession>A0ABQ2F552</accession>
<dbReference type="InterPro" id="IPR036259">
    <property type="entry name" value="MFS_trans_sf"/>
</dbReference>
<evidence type="ECO:0000313" key="11">
    <source>
        <dbReference type="EMBL" id="GGK41747.1"/>
    </source>
</evidence>
<evidence type="ECO:0000256" key="4">
    <source>
        <dbReference type="ARBA" id="ARBA00022475"/>
    </source>
</evidence>
<feature type="transmembrane region" description="Helical" evidence="9">
    <location>
        <begin position="20"/>
        <end position="39"/>
    </location>
</feature>
<reference evidence="12" key="1">
    <citation type="journal article" date="2019" name="Int. J. Syst. Evol. Microbiol.">
        <title>The Global Catalogue of Microorganisms (GCM) 10K type strain sequencing project: providing services to taxonomists for standard genome sequencing and annotation.</title>
        <authorList>
            <consortium name="The Broad Institute Genomics Platform"/>
            <consortium name="The Broad Institute Genome Sequencing Center for Infectious Disease"/>
            <person name="Wu L."/>
            <person name="Ma J."/>
        </authorList>
    </citation>
    <scope>NUCLEOTIDE SEQUENCE [LARGE SCALE GENOMIC DNA]</scope>
    <source>
        <strain evidence="12">JCM 30331</strain>
    </source>
</reference>
<dbReference type="InterPro" id="IPR020846">
    <property type="entry name" value="MFS_dom"/>
</dbReference>
<evidence type="ECO:0000256" key="8">
    <source>
        <dbReference type="ARBA" id="ARBA00023136"/>
    </source>
</evidence>
<dbReference type="PANTHER" id="PTHR23535:SF2">
    <property type="entry name" value="SUGAR EFFLUX TRANSPORTER A-RELATED"/>
    <property type="match status" value="1"/>
</dbReference>
<keyword evidence="5" id="KW-0762">Sugar transport</keyword>
<evidence type="ECO:0000256" key="9">
    <source>
        <dbReference type="SAM" id="Phobius"/>
    </source>
</evidence>
<protein>
    <submittedName>
        <fullName evidence="11">Sugar efflux transporter</fullName>
    </submittedName>
</protein>
<dbReference type="SUPFAM" id="SSF103473">
    <property type="entry name" value="MFS general substrate transporter"/>
    <property type="match status" value="1"/>
</dbReference>
<evidence type="ECO:0000313" key="12">
    <source>
        <dbReference type="Proteomes" id="UP000647587"/>
    </source>
</evidence>
<keyword evidence="6 9" id="KW-0812">Transmembrane</keyword>
<gene>
    <name evidence="11" type="ORF">GCM10008955_39440</name>
</gene>
<evidence type="ECO:0000256" key="3">
    <source>
        <dbReference type="ARBA" id="ARBA00022448"/>
    </source>
</evidence>
<dbReference type="Pfam" id="PF07690">
    <property type="entry name" value="MFS_1"/>
    <property type="match status" value="2"/>
</dbReference>
<sequence length="411" mass="43213">MSLSFKALSSLRHVPGFPQFTISALLLGTAASFAVPYMPLFARNEAGMSPLLLGIFMTLMSLSGVLISTVLARWSDRGARNKPVMLAAIVSAALGYVLLCTTRSYVPLVLIASVFLGTGAAAFPQLFAFAKTHFALAGEDLADRSMITLRSMFSVAWMLGPAAAAVILEVAGFTGLFLSAAACYLLVGLPLLWARSRPVARTSTPAPVTSTDDAGPKRPLTLVALSFVLFGMSNTMGFIALPLHVTGAMGEPSSTVGWLIGLCAFLEIPFILSFALFSGRFSNERLITLSLGLFVAYFVMMAAAPAVWMLAVAQLIRAAVIAVMTTLGMAYFQELMPNRTSTALTLYANTNSIGAVLAGVVSGAFAQAFGYQAVFVLCAAMTGAAFVLLYVVTRRPAQQPALAPSQASAAD</sequence>